<protein>
    <submittedName>
        <fullName evidence="1">Transcriptional regulator</fullName>
    </submittedName>
</protein>
<evidence type="ECO:0000313" key="1">
    <source>
        <dbReference type="EMBL" id="KWT95104.1"/>
    </source>
</evidence>
<gene>
    <name evidence="1" type="ORF">ASN18_0032</name>
</gene>
<organism evidence="1 2">
    <name type="scientific">Candidatus Magnetominusculus xianensis</name>
    <dbReference type="NCBI Taxonomy" id="1748249"/>
    <lineage>
        <taxon>Bacteria</taxon>
        <taxon>Pseudomonadati</taxon>
        <taxon>Nitrospirota</taxon>
        <taxon>Nitrospiria</taxon>
        <taxon>Nitrospirales</taxon>
        <taxon>Nitrospiraceae</taxon>
        <taxon>Candidatus Magnetominusculus</taxon>
    </lineage>
</organism>
<evidence type="ECO:0000313" key="2">
    <source>
        <dbReference type="Proteomes" id="UP000060487"/>
    </source>
</evidence>
<comment type="caution">
    <text evidence="1">The sequence shown here is derived from an EMBL/GenBank/DDBJ whole genome shotgun (WGS) entry which is preliminary data.</text>
</comment>
<accession>A0ABR5SNN4</accession>
<sequence>MARRTVNYKDTLLESLNDPEEAVAYLNAAL</sequence>
<keyword evidence="2" id="KW-1185">Reference proteome</keyword>
<proteinExistence type="predicted"/>
<dbReference type="Proteomes" id="UP000060487">
    <property type="component" value="Unassembled WGS sequence"/>
</dbReference>
<dbReference type="EMBL" id="LNQR01000001">
    <property type="protein sequence ID" value="KWT95104.1"/>
    <property type="molecule type" value="Genomic_DNA"/>
</dbReference>
<reference evidence="1 2" key="1">
    <citation type="submission" date="2015-11" db="EMBL/GenBank/DDBJ databases">
        <authorList>
            <person name="Lin W."/>
        </authorList>
    </citation>
    <scope>NUCLEOTIDE SEQUENCE [LARGE SCALE GENOMIC DNA]</scope>
    <source>
        <strain evidence="1 2">HCH-1</strain>
    </source>
</reference>
<name>A0ABR5SNN4_9BACT</name>